<dbReference type="GO" id="GO:0051213">
    <property type="term" value="F:dioxygenase activity"/>
    <property type="evidence" value="ECO:0007669"/>
    <property type="project" value="UniProtKB-KW"/>
</dbReference>
<feature type="domain" description="Extradiol ring-cleavage dioxygenase class III enzyme subunit B" evidence="6">
    <location>
        <begin position="29"/>
        <end position="250"/>
    </location>
</feature>
<evidence type="ECO:0000313" key="7">
    <source>
        <dbReference type="EMBL" id="MDX6851048.1"/>
    </source>
</evidence>
<protein>
    <submittedName>
        <fullName evidence="7">Class III extradiol ring-cleavage dioxygenase</fullName>
        <ecNumber evidence="7">1.13.-.-</ecNumber>
    </submittedName>
</protein>
<evidence type="ECO:0000256" key="1">
    <source>
        <dbReference type="ARBA" id="ARBA00001947"/>
    </source>
</evidence>
<evidence type="ECO:0000256" key="4">
    <source>
        <dbReference type="ARBA" id="ARBA00022833"/>
    </source>
</evidence>
<dbReference type="PANTHER" id="PTHR30096">
    <property type="entry name" value="4,5-DOPA DIOXYGENASE EXTRADIOL-LIKE PROTEIN"/>
    <property type="match status" value="1"/>
</dbReference>
<keyword evidence="4" id="KW-0862">Zinc</keyword>
<evidence type="ECO:0000313" key="8">
    <source>
        <dbReference type="Proteomes" id="UP001273505"/>
    </source>
</evidence>
<dbReference type="EMBL" id="JAXAFO010000038">
    <property type="protein sequence ID" value="MDX6851048.1"/>
    <property type="molecule type" value="Genomic_DNA"/>
</dbReference>
<dbReference type="InterPro" id="IPR004183">
    <property type="entry name" value="Xdiol_dOase_suB"/>
</dbReference>
<dbReference type="SUPFAM" id="SSF53213">
    <property type="entry name" value="LigB-like"/>
    <property type="match status" value="1"/>
</dbReference>
<proteinExistence type="inferred from homology"/>
<evidence type="ECO:0000259" key="6">
    <source>
        <dbReference type="Pfam" id="PF02900"/>
    </source>
</evidence>
<dbReference type="EC" id="1.13.-.-" evidence="7"/>
<evidence type="ECO:0000256" key="2">
    <source>
        <dbReference type="ARBA" id="ARBA00007581"/>
    </source>
</evidence>
<dbReference type="InterPro" id="IPR014436">
    <property type="entry name" value="Extradiol_dOase_DODA"/>
</dbReference>
<organism evidence="7 8">
    <name type="scientific">Gilvimarinus gilvus</name>
    <dbReference type="NCBI Taxonomy" id="3058038"/>
    <lineage>
        <taxon>Bacteria</taxon>
        <taxon>Pseudomonadati</taxon>
        <taxon>Pseudomonadota</taxon>
        <taxon>Gammaproteobacteria</taxon>
        <taxon>Cellvibrionales</taxon>
        <taxon>Cellvibrionaceae</taxon>
        <taxon>Gilvimarinus</taxon>
    </lineage>
</organism>
<dbReference type="PIRSF" id="PIRSF006157">
    <property type="entry name" value="Doxgns_DODA"/>
    <property type="match status" value="1"/>
</dbReference>
<keyword evidence="3" id="KW-0479">Metal-binding</keyword>
<keyword evidence="8" id="KW-1185">Reference proteome</keyword>
<reference evidence="7 8" key="1">
    <citation type="submission" date="2023-11" db="EMBL/GenBank/DDBJ databases">
        <title>Gilvimarinus fulvus sp. nov., isolated from the surface of Kelp.</title>
        <authorList>
            <person name="Sun Y.Y."/>
            <person name="Gong Y."/>
            <person name="Du Z.J."/>
        </authorList>
    </citation>
    <scope>NUCLEOTIDE SEQUENCE [LARGE SCALE GENOMIC DNA]</scope>
    <source>
        <strain evidence="7 8">SDUM040013</strain>
    </source>
</reference>
<dbReference type="Gene3D" id="3.40.830.10">
    <property type="entry name" value="LigB-like"/>
    <property type="match status" value="1"/>
</dbReference>
<gene>
    <name evidence="7" type="ORF">SCD92_16850</name>
</gene>
<name>A0ABU4S582_9GAMM</name>
<comment type="similarity">
    <text evidence="2">Belongs to the DODA-type extradiol aromatic ring-opening dioxygenase family.</text>
</comment>
<accession>A0ABU4S582</accession>
<evidence type="ECO:0000256" key="3">
    <source>
        <dbReference type="ARBA" id="ARBA00022723"/>
    </source>
</evidence>
<comment type="caution">
    <text evidence="7">The sequence shown here is derived from an EMBL/GenBank/DDBJ whole genome shotgun (WGS) entry which is preliminary data.</text>
</comment>
<dbReference type="CDD" id="cd07363">
    <property type="entry name" value="45_DOPA_Dioxygenase"/>
    <property type="match status" value="1"/>
</dbReference>
<evidence type="ECO:0000256" key="5">
    <source>
        <dbReference type="ARBA" id="ARBA00023002"/>
    </source>
</evidence>
<sequence length="255" mass="28302">MMPSLFLSHGAPDRILSNHPARQFLKQLPAYLPQAPKAVVVVSAHWQSPRLAMTETGTHNIQYDFGGFTEAMYQLQYPAVQPAWLTDQLEQLLNAAGQEVQKSDRPLDHGAWTVLKNSFANADIPVAAVSLTLWRDMDAFINLGKTLAPLGEDNILLIGSGSASHNLSQLNRFNEQPPWVREFISWLQEKVEQRDIGSLTQMYQRAPHGPMAHPTAEHYLPLLVALGAASGDRVQRLHDSYELGTLNNSSWAFGG</sequence>
<dbReference type="Proteomes" id="UP001273505">
    <property type="component" value="Unassembled WGS sequence"/>
</dbReference>
<keyword evidence="7" id="KW-0223">Dioxygenase</keyword>
<comment type="cofactor">
    <cofactor evidence="1">
        <name>Zn(2+)</name>
        <dbReference type="ChEBI" id="CHEBI:29105"/>
    </cofactor>
</comment>
<keyword evidence="5 7" id="KW-0560">Oxidoreductase</keyword>
<dbReference type="PANTHER" id="PTHR30096:SF0">
    <property type="entry name" value="4,5-DOPA DIOXYGENASE EXTRADIOL-LIKE PROTEIN"/>
    <property type="match status" value="1"/>
</dbReference>
<dbReference type="Pfam" id="PF02900">
    <property type="entry name" value="LigB"/>
    <property type="match status" value="1"/>
</dbReference>
<dbReference type="RefSeq" id="WP_302723978.1">
    <property type="nucleotide sequence ID" value="NZ_JAULRU010000731.1"/>
</dbReference>